<dbReference type="Proteomes" id="UP001320460">
    <property type="component" value="Chromosome"/>
</dbReference>
<reference evidence="1 2" key="1">
    <citation type="submission" date="2021-12" db="EMBL/GenBank/DDBJ databases">
        <title>Complete genome sequence of Phytobacter diazotrophicus TA9734.</title>
        <authorList>
            <person name="Kubota H."/>
            <person name="Nakayama Y."/>
            <person name="Ariyoshi T."/>
        </authorList>
    </citation>
    <scope>NUCLEOTIDE SEQUENCE [LARGE SCALE GENOMIC DNA]</scope>
    <source>
        <strain evidence="1 2">TA9734</strain>
    </source>
</reference>
<proteinExistence type="predicted"/>
<protein>
    <submittedName>
        <fullName evidence="1">Uncharacterized protein</fullName>
    </submittedName>
</protein>
<organism evidence="1 2">
    <name type="scientific">Phytobacter diazotrophicus</name>
    <dbReference type="NCBI Taxonomy" id="395631"/>
    <lineage>
        <taxon>Bacteria</taxon>
        <taxon>Pseudomonadati</taxon>
        <taxon>Pseudomonadota</taxon>
        <taxon>Gammaproteobacteria</taxon>
        <taxon>Enterobacterales</taxon>
        <taxon>Enterobacteriaceae</taxon>
        <taxon>Phytobacter</taxon>
    </lineage>
</organism>
<dbReference type="EMBL" id="AP025334">
    <property type="protein sequence ID" value="BDD50489.1"/>
    <property type="molecule type" value="Genomic_DNA"/>
</dbReference>
<evidence type="ECO:0000313" key="2">
    <source>
        <dbReference type="Proteomes" id="UP001320460"/>
    </source>
</evidence>
<keyword evidence="2" id="KW-1185">Reference proteome</keyword>
<sequence>MFCEGDNISSFDLHNASFFSMHKLDIIPHTKIFVMV</sequence>
<gene>
    <name evidence="1" type="ORF">PDTA9734_19760</name>
</gene>
<accession>A0ABN6LMS5</accession>
<evidence type="ECO:0000313" key="1">
    <source>
        <dbReference type="EMBL" id="BDD50489.1"/>
    </source>
</evidence>
<name>A0ABN6LMS5_9ENTR</name>